<dbReference type="RefSeq" id="WP_244550520.1">
    <property type="nucleotide sequence ID" value="NZ_FTMI01000009.1"/>
</dbReference>
<comment type="similarity">
    <text evidence="1">Belongs to the bacterial solute-binding protein 3 family.</text>
</comment>
<evidence type="ECO:0000256" key="1">
    <source>
        <dbReference type="ARBA" id="ARBA00010333"/>
    </source>
</evidence>
<dbReference type="GO" id="GO:0030288">
    <property type="term" value="C:outer membrane-bounded periplasmic space"/>
    <property type="evidence" value="ECO:0007669"/>
    <property type="project" value="TreeGrafter"/>
</dbReference>
<keyword evidence="2" id="KW-0813">Transport</keyword>
<dbReference type="InterPro" id="IPR051455">
    <property type="entry name" value="Bact_solute-bind_prot3"/>
</dbReference>
<sequence>MTTTPAPHARPAGTRRTGTRARHAGVVTTGLASALVALLTLGACSGPSGAEDLRLTTTPQDESATESPAAPAAPAECADPLASYAPEGALPGPDALPGGSTMAAIRDRGTLVVGVSADTLLMGARNPLSGQIEGFDIDVLHEVSRAIFGDPDRLQFRVITSGQRLEVLENGEVDLVARAFTINCERWESIAFSAEYYHAGQKVLVTRDSTANGIADLEGQRVCAPEGTTTLTRLEQFSGIEPVPATTHTQCLVLFQQGKVDAITGDDTILAGFAAQDPYAKVVGEAISDEPYGIGVPAQNVDMVRFVNGVLEQMKADGRWAAIYGEWLGGLGPAPTPPAAVYGRTP</sequence>
<evidence type="ECO:0000313" key="7">
    <source>
        <dbReference type="Proteomes" id="UP000186235"/>
    </source>
</evidence>
<feature type="region of interest" description="Disordered" evidence="4">
    <location>
        <begin position="50"/>
        <end position="76"/>
    </location>
</feature>
<dbReference type="Proteomes" id="UP000186235">
    <property type="component" value="Unassembled WGS sequence"/>
</dbReference>
<dbReference type="PANTHER" id="PTHR30085:SF6">
    <property type="entry name" value="ABC TRANSPORTER GLUTAMINE-BINDING PROTEIN GLNH"/>
    <property type="match status" value="1"/>
</dbReference>
<dbReference type="SMART" id="SM00062">
    <property type="entry name" value="PBPb"/>
    <property type="match status" value="1"/>
</dbReference>
<protein>
    <submittedName>
        <fullName evidence="6">Amino acid ABC transporter substrate-binding protein, PAAT family</fullName>
    </submittedName>
</protein>
<gene>
    <name evidence="6" type="ORF">SAMN05518682_3832</name>
</gene>
<dbReference type="Gene3D" id="3.40.190.10">
    <property type="entry name" value="Periplasmic binding protein-like II"/>
    <property type="match status" value="2"/>
</dbReference>
<dbReference type="SUPFAM" id="SSF53850">
    <property type="entry name" value="Periplasmic binding protein-like II"/>
    <property type="match status" value="1"/>
</dbReference>
<dbReference type="InterPro" id="IPR001638">
    <property type="entry name" value="Solute-binding_3/MltF_N"/>
</dbReference>
<dbReference type="CDD" id="cd13690">
    <property type="entry name" value="PBP2_GluB"/>
    <property type="match status" value="1"/>
</dbReference>
<organism evidence="6 7">
    <name type="scientific">Cellulosimicrobium aquatile</name>
    <dbReference type="NCBI Taxonomy" id="1612203"/>
    <lineage>
        <taxon>Bacteria</taxon>
        <taxon>Bacillati</taxon>
        <taxon>Actinomycetota</taxon>
        <taxon>Actinomycetes</taxon>
        <taxon>Micrococcales</taxon>
        <taxon>Promicromonosporaceae</taxon>
        <taxon>Cellulosimicrobium</taxon>
    </lineage>
</organism>
<accession>A0A1N6W4H7</accession>
<feature type="region of interest" description="Disordered" evidence="4">
    <location>
        <begin position="1"/>
        <end position="22"/>
    </location>
</feature>
<feature type="domain" description="Solute-binding protein family 3/N-terminal" evidence="5">
    <location>
        <begin position="110"/>
        <end position="331"/>
    </location>
</feature>
<dbReference type="GO" id="GO:0005576">
    <property type="term" value="C:extracellular region"/>
    <property type="evidence" value="ECO:0007669"/>
    <property type="project" value="TreeGrafter"/>
</dbReference>
<dbReference type="Pfam" id="PF00497">
    <property type="entry name" value="SBP_bac_3"/>
    <property type="match status" value="1"/>
</dbReference>
<evidence type="ECO:0000256" key="4">
    <source>
        <dbReference type="SAM" id="MobiDB-lite"/>
    </source>
</evidence>
<name>A0A1N6W4H7_9MICO</name>
<dbReference type="AlphaFoldDB" id="A0A1N6W4H7"/>
<dbReference type="PANTHER" id="PTHR30085">
    <property type="entry name" value="AMINO ACID ABC TRANSPORTER PERMEASE"/>
    <property type="match status" value="1"/>
</dbReference>
<keyword evidence="3" id="KW-0732">Signal</keyword>
<keyword evidence="7" id="KW-1185">Reference proteome</keyword>
<reference evidence="7" key="1">
    <citation type="submission" date="2017-01" db="EMBL/GenBank/DDBJ databases">
        <authorList>
            <person name="Varghese N."/>
            <person name="Submissions S."/>
        </authorList>
    </citation>
    <scope>NUCLEOTIDE SEQUENCE [LARGE SCALE GENOMIC DNA]</scope>
    <source>
        <strain evidence="7">3bp</strain>
    </source>
</reference>
<dbReference type="EMBL" id="FTMI01000009">
    <property type="protein sequence ID" value="SIQ85019.1"/>
    <property type="molecule type" value="Genomic_DNA"/>
</dbReference>
<evidence type="ECO:0000259" key="5">
    <source>
        <dbReference type="SMART" id="SM00062"/>
    </source>
</evidence>
<feature type="compositionally biased region" description="Low complexity" evidence="4">
    <location>
        <begin position="65"/>
        <end position="76"/>
    </location>
</feature>
<dbReference type="GO" id="GO:0006865">
    <property type="term" value="P:amino acid transport"/>
    <property type="evidence" value="ECO:0007669"/>
    <property type="project" value="TreeGrafter"/>
</dbReference>
<evidence type="ECO:0000256" key="3">
    <source>
        <dbReference type="ARBA" id="ARBA00022729"/>
    </source>
</evidence>
<evidence type="ECO:0000256" key="2">
    <source>
        <dbReference type="ARBA" id="ARBA00022448"/>
    </source>
</evidence>
<proteinExistence type="inferred from homology"/>
<evidence type="ECO:0000313" key="6">
    <source>
        <dbReference type="EMBL" id="SIQ85019.1"/>
    </source>
</evidence>